<dbReference type="EMBL" id="BMAW01056636">
    <property type="protein sequence ID" value="GFT06723.1"/>
    <property type="molecule type" value="Genomic_DNA"/>
</dbReference>
<reference evidence="1" key="1">
    <citation type="submission" date="2020-08" db="EMBL/GenBank/DDBJ databases">
        <title>Multicomponent nature underlies the extraordinary mechanical properties of spider dragline silk.</title>
        <authorList>
            <person name="Kono N."/>
            <person name="Nakamura H."/>
            <person name="Mori M."/>
            <person name="Yoshida Y."/>
            <person name="Ohtoshi R."/>
            <person name="Malay A.D."/>
            <person name="Moran D.A.P."/>
            <person name="Tomita M."/>
            <person name="Numata K."/>
            <person name="Arakawa K."/>
        </authorList>
    </citation>
    <scope>NUCLEOTIDE SEQUENCE</scope>
</reference>
<evidence type="ECO:0000313" key="2">
    <source>
        <dbReference type="Proteomes" id="UP000887013"/>
    </source>
</evidence>
<sequence length="97" mass="12094">MISLIDKELFFHKMLWRCLPSDVKEQLYCRISLLKLHHLTTKLDCVIKRNHKYSSLYREKGYERERWNQRMERALEKDYVLNYTYYYQVRILRGISD</sequence>
<name>A0A8X6NBU2_NEPPI</name>
<accession>A0A8X6NBU2</accession>
<protein>
    <submittedName>
        <fullName evidence="1">Uncharacterized protein</fullName>
    </submittedName>
</protein>
<comment type="caution">
    <text evidence="1">The sequence shown here is derived from an EMBL/GenBank/DDBJ whole genome shotgun (WGS) entry which is preliminary data.</text>
</comment>
<gene>
    <name evidence="1" type="ORF">NPIL_509861</name>
</gene>
<evidence type="ECO:0000313" key="1">
    <source>
        <dbReference type="EMBL" id="GFT06723.1"/>
    </source>
</evidence>
<dbReference type="AlphaFoldDB" id="A0A8X6NBU2"/>
<dbReference type="Proteomes" id="UP000887013">
    <property type="component" value="Unassembled WGS sequence"/>
</dbReference>
<keyword evidence="2" id="KW-1185">Reference proteome</keyword>
<organism evidence="1 2">
    <name type="scientific">Nephila pilipes</name>
    <name type="common">Giant wood spider</name>
    <name type="synonym">Nephila maculata</name>
    <dbReference type="NCBI Taxonomy" id="299642"/>
    <lineage>
        <taxon>Eukaryota</taxon>
        <taxon>Metazoa</taxon>
        <taxon>Ecdysozoa</taxon>
        <taxon>Arthropoda</taxon>
        <taxon>Chelicerata</taxon>
        <taxon>Arachnida</taxon>
        <taxon>Araneae</taxon>
        <taxon>Araneomorphae</taxon>
        <taxon>Entelegynae</taxon>
        <taxon>Araneoidea</taxon>
        <taxon>Nephilidae</taxon>
        <taxon>Nephila</taxon>
    </lineage>
</organism>
<proteinExistence type="predicted"/>